<dbReference type="STRING" id="1121025.SAMN02745249_01702"/>
<evidence type="ECO:0000313" key="2">
    <source>
        <dbReference type="Proteomes" id="UP000184128"/>
    </source>
</evidence>
<proteinExistence type="predicted"/>
<name>A0A1M4YIQ1_9LACT</name>
<dbReference type="Proteomes" id="UP000184128">
    <property type="component" value="Unassembled WGS sequence"/>
</dbReference>
<keyword evidence="2" id="KW-1185">Reference proteome</keyword>
<organism evidence="1 2">
    <name type="scientific">Atopostipes suicloacalis DSM 15692</name>
    <dbReference type="NCBI Taxonomy" id="1121025"/>
    <lineage>
        <taxon>Bacteria</taxon>
        <taxon>Bacillati</taxon>
        <taxon>Bacillota</taxon>
        <taxon>Bacilli</taxon>
        <taxon>Lactobacillales</taxon>
        <taxon>Carnobacteriaceae</taxon>
        <taxon>Atopostipes</taxon>
    </lineage>
</organism>
<sequence length="122" mass="14338">MNDESMLNNEIEFMTRANSKLNPLSPQSGILLIGDQGLEFRSEKSPGYVQIPWSSITEIRVQMFFKGRYVRGFFIETDENQNFEFIVSDAKEALRNMRKHLSRDQFVRNPSNLTQVFKKRKE</sequence>
<reference evidence="1 2" key="1">
    <citation type="submission" date="2016-11" db="EMBL/GenBank/DDBJ databases">
        <authorList>
            <person name="Jaros S."/>
            <person name="Januszkiewicz K."/>
            <person name="Wedrychowicz H."/>
        </authorList>
    </citation>
    <scope>NUCLEOTIDE SEQUENCE [LARGE SCALE GENOMIC DNA]</scope>
    <source>
        <strain evidence="1 2">DSM 15692</strain>
    </source>
</reference>
<dbReference type="RefSeq" id="WP_073298429.1">
    <property type="nucleotide sequence ID" value="NZ_FQUF01000029.1"/>
</dbReference>
<dbReference type="Pfam" id="PF06115">
    <property type="entry name" value="DUF956"/>
    <property type="match status" value="1"/>
</dbReference>
<accession>A0A1M4YIQ1</accession>
<dbReference type="EMBL" id="FQUF01000029">
    <property type="protein sequence ID" value="SHF05571.1"/>
    <property type="molecule type" value="Genomic_DNA"/>
</dbReference>
<dbReference type="OrthoDB" id="1646215at2"/>
<evidence type="ECO:0000313" key="1">
    <source>
        <dbReference type="EMBL" id="SHF05571.1"/>
    </source>
</evidence>
<dbReference type="InterPro" id="IPR010360">
    <property type="entry name" value="DUF956"/>
</dbReference>
<dbReference type="AlphaFoldDB" id="A0A1M4YIQ1"/>
<gene>
    <name evidence="1" type="ORF">SAMN02745249_01702</name>
</gene>
<protein>
    <submittedName>
        <fullName evidence="1">Uncharacterized protein</fullName>
    </submittedName>
</protein>